<dbReference type="SUPFAM" id="SSF49899">
    <property type="entry name" value="Concanavalin A-like lectins/glucanases"/>
    <property type="match status" value="7"/>
</dbReference>
<dbReference type="InterPro" id="IPR002172">
    <property type="entry name" value="LDrepeatLR_classA_rpt"/>
</dbReference>
<keyword evidence="1 2" id="KW-1015">Disulfide bond</keyword>
<dbReference type="InterPro" id="IPR000742">
    <property type="entry name" value="EGF"/>
</dbReference>
<dbReference type="SMART" id="SM00192">
    <property type="entry name" value="LDLa"/>
    <property type="match status" value="5"/>
</dbReference>
<dbReference type="CDD" id="cd06263">
    <property type="entry name" value="MAM"/>
    <property type="match status" value="4"/>
</dbReference>
<dbReference type="InterPro" id="IPR036055">
    <property type="entry name" value="LDL_receptor-like_sf"/>
</dbReference>
<dbReference type="SUPFAM" id="SSF57424">
    <property type="entry name" value="LDL receptor-like module"/>
    <property type="match status" value="4"/>
</dbReference>
<keyword evidence="5" id="KW-1133">Transmembrane helix</keyword>
<name>A0A1E1XPC4_AMBSC</name>
<feature type="compositionally biased region" description="Low complexity" evidence="4">
    <location>
        <begin position="1315"/>
        <end position="1326"/>
    </location>
</feature>
<comment type="caution">
    <text evidence="2">Lacks conserved residue(s) required for the propagation of feature annotation.</text>
</comment>
<dbReference type="InterPro" id="IPR023415">
    <property type="entry name" value="LDLR_class-A_CS"/>
</dbReference>
<feature type="domain" description="MAM" evidence="7">
    <location>
        <begin position="998"/>
        <end position="1148"/>
    </location>
</feature>
<feature type="domain" description="MAM" evidence="7">
    <location>
        <begin position="1150"/>
        <end position="1311"/>
    </location>
</feature>
<feature type="disulfide bond" evidence="3">
    <location>
        <begin position="642"/>
        <end position="657"/>
    </location>
</feature>
<feature type="domain" description="MAM" evidence="7">
    <location>
        <begin position="1"/>
        <end position="51"/>
    </location>
</feature>
<dbReference type="Pfam" id="PF00057">
    <property type="entry name" value="Ldl_recept_a"/>
    <property type="match status" value="3"/>
</dbReference>
<evidence type="ECO:0000256" key="2">
    <source>
        <dbReference type="PROSITE-ProRule" id="PRU00076"/>
    </source>
</evidence>
<evidence type="ECO:0000256" key="3">
    <source>
        <dbReference type="PROSITE-ProRule" id="PRU00124"/>
    </source>
</evidence>
<keyword evidence="5" id="KW-0472">Membrane</keyword>
<reference evidence="8" key="1">
    <citation type="submission" date="2016-09" db="EMBL/GenBank/DDBJ databases">
        <authorList>
            <person name="Capua I."/>
            <person name="De Benedictis P."/>
            <person name="Joannis T."/>
            <person name="Lombin L.H."/>
            <person name="Cattoli G."/>
        </authorList>
    </citation>
    <scope>NUCLEOTIDE SEQUENCE</scope>
</reference>
<organism evidence="8">
    <name type="scientific">Amblyomma sculptum</name>
    <name type="common">Tick</name>
    <dbReference type="NCBI Taxonomy" id="1581419"/>
    <lineage>
        <taxon>Eukaryota</taxon>
        <taxon>Metazoa</taxon>
        <taxon>Ecdysozoa</taxon>
        <taxon>Arthropoda</taxon>
        <taxon>Chelicerata</taxon>
        <taxon>Arachnida</taxon>
        <taxon>Acari</taxon>
        <taxon>Parasitiformes</taxon>
        <taxon>Ixodida</taxon>
        <taxon>Ixodoidea</taxon>
        <taxon>Ixodidae</taxon>
        <taxon>Amblyomminae</taxon>
        <taxon>Amblyomma</taxon>
    </lineage>
</organism>
<evidence type="ECO:0000259" key="7">
    <source>
        <dbReference type="PROSITE" id="PS50060"/>
    </source>
</evidence>
<protein>
    <submittedName>
        <fullName evidence="8">Protein in meprin</fullName>
    </submittedName>
</protein>
<evidence type="ECO:0000313" key="8">
    <source>
        <dbReference type="EMBL" id="JAU00900.1"/>
    </source>
</evidence>
<feature type="disulfide bond" evidence="3">
    <location>
        <begin position="423"/>
        <end position="438"/>
    </location>
</feature>
<keyword evidence="2" id="KW-0245">EGF-like domain</keyword>
<dbReference type="InterPro" id="IPR051560">
    <property type="entry name" value="MAM_domain-containing"/>
</dbReference>
<feature type="disulfide bond" evidence="3">
    <location>
        <begin position="404"/>
        <end position="416"/>
    </location>
</feature>
<dbReference type="Pfam" id="PF00629">
    <property type="entry name" value="MAM"/>
    <property type="match status" value="7"/>
</dbReference>
<feature type="disulfide bond" evidence="2">
    <location>
        <begin position="1458"/>
        <end position="1475"/>
    </location>
</feature>
<dbReference type="PROSITE" id="PS01186">
    <property type="entry name" value="EGF_2"/>
    <property type="match status" value="1"/>
</dbReference>
<feature type="domain" description="EGF-like" evidence="6">
    <location>
        <begin position="1451"/>
        <end position="1487"/>
    </location>
</feature>
<feature type="disulfide bond" evidence="3">
    <location>
        <begin position="216"/>
        <end position="231"/>
    </location>
</feature>
<feature type="non-terminal residue" evidence="8">
    <location>
        <position position="1"/>
    </location>
</feature>
<feature type="disulfide bond" evidence="3">
    <location>
        <begin position="1435"/>
        <end position="1450"/>
    </location>
</feature>
<dbReference type="PANTHER" id="PTHR23282">
    <property type="entry name" value="APICAL ENDOSOMAL GLYCOPROTEIN PRECURSOR"/>
    <property type="match status" value="1"/>
</dbReference>
<feature type="disulfide bond" evidence="3">
    <location>
        <begin position="411"/>
        <end position="429"/>
    </location>
</feature>
<dbReference type="Gene3D" id="2.10.25.10">
    <property type="entry name" value="Laminin"/>
    <property type="match status" value="1"/>
</dbReference>
<feature type="disulfide bond" evidence="2">
    <location>
        <begin position="1477"/>
        <end position="1486"/>
    </location>
</feature>
<keyword evidence="5" id="KW-0812">Transmembrane</keyword>
<dbReference type="PROSITE" id="PS50060">
    <property type="entry name" value="MAM_2"/>
    <property type="match status" value="8"/>
</dbReference>
<feature type="domain" description="MAM" evidence="7">
    <location>
        <begin position="232"/>
        <end position="397"/>
    </location>
</feature>
<dbReference type="PRINTS" id="PR00261">
    <property type="entry name" value="LDLRECEPTOR"/>
</dbReference>
<dbReference type="EMBL" id="GFAA01002535">
    <property type="protein sequence ID" value="JAU00900.1"/>
    <property type="molecule type" value="mRNA"/>
</dbReference>
<proteinExistence type="evidence at transcript level"/>
<feature type="domain" description="MAM" evidence="7">
    <location>
        <begin position="658"/>
        <end position="801"/>
    </location>
</feature>
<sequence length="1559" mass="171419">DRSDDWIARTVTISSRSNWNLVFEGVVAAGVKTDSGIMLDDVEFTDGECPPYNFCTFEDECLPWKIPAKGDEAAFEVERAGSFDKLPQDHTTQTADGYYLLFKSPGIAGNRTSMELREPLRYECLSFWYYLPALSDGVKLGLQDEGVSVGKGVWKRHEMSFASRWEKPIIAISGKNAHGFVAIDDVLGSEKYCHQLMRTTAPIYCDNKTVTLDRVCDFVADCDDGKDERDCGECDFSKGSCGWDLDAGLNNFISAWRRERIGDVPASPPTGAQGQRSGHYLLLYTNITASRRPGRATIQSPRIRNTSKFCTLHFWYNYIQNGSSANVDLYMHVADYKFPVWTLNALSKTPDEGVWNEAIVDVGRYPGAVSFSLTGSRNSQGNPMFAVDRIAYDGCALPGKEENCSNFQFRCANEVCVGVDARCNYVDDCGDNSDEHDCGDFRLGCNFDTSFCDWVPQAPLEGTKKWSLGPTSSFLVIAPTRDHTTGTPEGKFLLLRSSTTKTVATIIGHTLDHNSTCAITFFYTIQGQADSELKLAVRTAKDGPWKTVWKQSKPTDFFHFIQAMVAFSEQSPYQVAFIGEHRNPGNKQGYIAIDDVTFWEGCKPYHEELPLAPETTAPSSLCGEEEFQCSGSSQCIPLSQVCDFKEHCSNGADETRCGACDFSTDLCGLENEDPSERFGWKWTRVQDGKSNKLFPTTDSQLNDYGAYAAFSLINPDVPRSYANMLLTPQLGQIAHSCVVSFHAYVPNHRLAVLLFGVLPRATNTTTRVIMAPLESISGSTSKGEWKKAVVKVGNWNAGARFFYRTNTPGVSIDHPEYLNCHPDAHSEGSEATTNVSCDFSNPMDCGWFPERMNADAYWTRFAGGSSAPVFKWQPTESASQEGAYMYARNAFFNVRTAHLVSTKMSPTPSTGRCFTFWYNMWHPNVGQLNLLRRVENVSTSLVWSRVGPQGKAWKKGRVQLHSEYPHQLVFEAILSAGNPGMIAIDNFVLKDSACDNGKVCTFESDSCGWQLHNWERTSGSSVLLPQSDYSTQSASGRFALALSPGGRMVSPQGWYDGSRHKCLRFWFFISGSTAEALNVTRVSGEREEESLWFATKADAPVQHWFSAAVALENKTETTNVVFEGTTSGNPGTAVAVDDISLGETECPSPGSCTFEEDMCNWYNSKGLSYAQWYRHKGNTVSNSTGVDEDHTLGTKDGSYLLLDAADLAKNRLAILQSEIISLGPIVCFRLWYIMKQGSRAVLTVTFLDENGMPSGRSTAVNAEAPSEWTLLSVERNNVTSRFSVLITGQTGPGTSDVAIDDIDVRPGKCEPGPKPATKTSPASTTTEFPVRPSTPGAAVTSKTEETWPTGEVPSETTKGETPTARPPGPSVECPRGRFNCRDGRTCIPAVLVCDGVPDCPNGLDENCGTMPDCKDDEFFCPSRSPSSCLPRSLLCDGREDCSGGADESMCRECPRYLCRNNAICGWTPLAPYPSCDCSTGFQGLRCQLSADTMSVKEAVTDRSSKAGIVIGIVVVLVVLVLAVVLTVVFVKWRKVPKNPPLSLDNPSYDASTDETRLYS</sequence>
<accession>A0A1E1XPC4</accession>
<dbReference type="Gene3D" id="2.60.120.200">
    <property type="match status" value="8"/>
</dbReference>
<dbReference type="SUPFAM" id="SSF57196">
    <property type="entry name" value="EGF/Laminin"/>
    <property type="match status" value="1"/>
</dbReference>
<dbReference type="Gene3D" id="4.10.400.10">
    <property type="entry name" value="Low-density Lipoprotein Receptor"/>
    <property type="match status" value="4"/>
</dbReference>
<dbReference type="PANTHER" id="PTHR23282:SF101">
    <property type="entry name" value="MAM DOMAIN-CONTAINING PROTEIN"/>
    <property type="match status" value="1"/>
</dbReference>
<evidence type="ECO:0000256" key="1">
    <source>
        <dbReference type="ARBA" id="ARBA00023157"/>
    </source>
</evidence>
<feature type="domain" description="MAM" evidence="7">
    <location>
        <begin position="835"/>
        <end position="996"/>
    </location>
</feature>
<evidence type="ECO:0000256" key="4">
    <source>
        <dbReference type="SAM" id="MobiDB-lite"/>
    </source>
</evidence>
<feature type="domain" description="MAM" evidence="7">
    <location>
        <begin position="443"/>
        <end position="604"/>
    </location>
</feature>
<dbReference type="InterPro" id="IPR000998">
    <property type="entry name" value="MAM_dom"/>
</dbReference>
<dbReference type="PROSITE" id="PS00022">
    <property type="entry name" value="EGF_1"/>
    <property type="match status" value="1"/>
</dbReference>
<dbReference type="PROSITE" id="PS50026">
    <property type="entry name" value="EGF_3"/>
    <property type="match status" value="1"/>
</dbReference>
<reference evidence="8" key="2">
    <citation type="journal article" date="2017" name="Front. Cell. Infect. Microbiol.">
        <title>Analysis of the Salivary Gland Transcriptome of Unfed and Partially Fed Amblyomma sculptum Ticks and Descriptive Proteome of the Saliva.</title>
        <authorList>
            <person name="Esteves E."/>
            <person name="Maruyama S.R."/>
            <person name="Kawahara R."/>
            <person name="Fujita A."/>
            <person name="Martins L.A."/>
            <person name="Righi A.A."/>
            <person name="Costa F.B."/>
            <person name="Palmisano G."/>
            <person name="Labruna M.B."/>
            <person name="Sa-Nunes A."/>
            <person name="Ribeiro J.M.C."/>
            <person name="Fogaca A.C."/>
        </authorList>
    </citation>
    <scope>NUCLEOTIDE SEQUENCE</scope>
</reference>
<dbReference type="PROSITE" id="PS50068">
    <property type="entry name" value="LDLRA_2"/>
    <property type="match status" value="5"/>
</dbReference>
<dbReference type="PROSITE" id="PS01209">
    <property type="entry name" value="LDLRA_1"/>
    <property type="match status" value="1"/>
</dbReference>
<dbReference type="InterPro" id="IPR013320">
    <property type="entry name" value="ConA-like_dom_sf"/>
</dbReference>
<evidence type="ECO:0000259" key="6">
    <source>
        <dbReference type="PROSITE" id="PS50026"/>
    </source>
</evidence>
<dbReference type="SMART" id="SM00137">
    <property type="entry name" value="MAM"/>
    <property type="match status" value="4"/>
</dbReference>
<dbReference type="CDD" id="cd00112">
    <property type="entry name" value="LDLa"/>
    <property type="match status" value="5"/>
</dbReference>
<feature type="domain" description="MAM" evidence="7">
    <location>
        <begin position="53"/>
        <end position="195"/>
    </location>
</feature>
<dbReference type="GO" id="GO:0016020">
    <property type="term" value="C:membrane"/>
    <property type="evidence" value="ECO:0007669"/>
    <property type="project" value="InterPro"/>
</dbReference>
<feature type="region of interest" description="Disordered" evidence="4">
    <location>
        <begin position="1296"/>
        <end position="1370"/>
    </location>
</feature>
<evidence type="ECO:0000256" key="5">
    <source>
        <dbReference type="SAM" id="Phobius"/>
    </source>
</evidence>
<feature type="transmembrane region" description="Helical" evidence="5">
    <location>
        <begin position="1506"/>
        <end position="1530"/>
    </location>
</feature>